<gene>
    <name evidence="1" type="ORF">SAMN04490188_5587</name>
</gene>
<dbReference type="EMBL" id="FNTT01000002">
    <property type="protein sequence ID" value="SEE76189.1"/>
    <property type="molecule type" value="Genomic_DNA"/>
</dbReference>
<accession>A0ABY0ZIK8</accession>
<evidence type="ECO:0000313" key="1">
    <source>
        <dbReference type="EMBL" id="SEE76189.1"/>
    </source>
</evidence>
<dbReference type="Proteomes" id="UP000183915">
    <property type="component" value="Unassembled WGS sequence"/>
</dbReference>
<organism evidence="1 2">
    <name type="scientific">Pseudomonas kilonensis</name>
    <dbReference type="NCBI Taxonomy" id="132476"/>
    <lineage>
        <taxon>Bacteria</taxon>
        <taxon>Pseudomonadati</taxon>
        <taxon>Pseudomonadota</taxon>
        <taxon>Gammaproteobacteria</taxon>
        <taxon>Pseudomonadales</taxon>
        <taxon>Pseudomonadaceae</taxon>
        <taxon>Pseudomonas</taxon>
    </lineage>
</organism>
<sequence length="81" mass="9137">MVLSAACFKLFFNPLNSVNSDLSHLSVKLVQLNFSDEVKVSQRLNIAIRSCIKCIDAFNINTTNSDTCNLVLRGLKWSFRL</sequence>
<name>A0ABY0ZIK8_9PSED</name>
<proteinExistence type="predicted"/>
<keyword evidence="2" id="KW-1185">Reference proteome</keyword>
<evidence type="ECO:0000313" key="2">
    <source>
        <dbReference type="Proteomes" id="UP000183915"/>
    </source>
</evidence>
<comment type="caution">
    <text evidence="1">The sequence shown here is derived from an EMBL/GenBank/DDBJ whole genome shotgun (WGS) entry which is preliminary data.</text>
</comment>
<protein>
    <submittedName>
        <fullName evidence="1">Uncharacterized protein</fullName>
    </submittedName>
</protein>
<reference evidence="1 2" key="1">
    <citation type="submission" date="2016-10" db="EMBL/GenBank/DDBJ databases">
        <authorList>
            <person name="Varghese N."/>
            <person name="Submissions S."/>
        </authorList>
    </citation>
    <scope>NUCLEOTIDE SEQUENCE [LARGE SCALE GENOMIC DNA]</scope>
    <source>
        <strain evidence="1 2">BS3780</strain>
    </source>
</reference>